<evidence type="ECO:0008006" key="4">
    <source>
        <dbReference type="Google" id="ProtNLM"/>
    </source>
</evidence>
<dbReference type="RefSeq" id="WP_060461802.1">
    <property type="nucleotide sequence ID" value="NZ_AP025162.1"/>
</dbReference>
<dbReference type="PATRIC" id="fig|47770.28.peg.2076"/>
<dbReference type="AlphaFoldDB" id="A0A109DFS1"/>
<dbReference type="Pfam" id="PF05016">
    <property type="entry name" value="ParE_toxin"/>
    <property type="match status" value="1"/>
</dbReference>
<proteinExistence type="predicted"/>
<reference evidence="2 3" key="1">
    <citation type="journal article" date="2016" name="Microbiology (Mosc.)">
        <title>Comparison of Lactobacillus crispatus isolates from Lactobacillus-dominated vaginal microbiomes with isolates from microbiomes containing bacterial vaginosis-associated bacteria.</title>
        <authorList>
            <person name="Abdelmaksoud A.A."/>
            <person name="Koparde V.N."/>
            <person name="Sheth N.U."/>
            <person name="Serrano M.G."/>
            <person name="Glascock A.L."/>
            <person name="Fettweis J.M."/>
            <person name="Strauss Iii J.F."/>
            <person name="Buck G.A."/>
            <person name="Jefferson K.K."/>
        </authorList>
    </citation>
    <scope>NUCLEOTIDE SEQUENCE [LARGE SCALE GENOMIC DNA]</scope>
    <source>
        <strain evidence="2 3">VMC3</strain>
    </source>
</reference>
<evidence type="ECO:0000313" key="3">
    <source>
        <dbReference type="Proteomes" id="UP000067598"/>
    </source>
</evidence>
<dbReference type="Proteomes" id="UP000067598">
    <property type="component" value="Unassembled WGS sequence"/>
</dbReference>
<evidence type="ECO:0000256" key="1">
    <source>
        <dbReference type="ARBA" id="ARBA00022649"/>
    </source>
</evidence>
<dbReference type="InterPro" id="IPR007712">
    <property type="entry name" value="RelE/ParE_toxin"/>
</dbReference>
<dbReference type="Gene3D" id="3.30.2310.20">
    <property type="entry name" value="RelE-like"/>
    <property type="match status" value="1"/>
</dbReference>
<sequence>MQKYIIKVTPNVTIALKEIYQSILKVSQSHQTAQNYIKDLEQTMQALNYFPERYRKTPSGKYRRVNFKKYAIFYFIENDTVHIIDVILASSSTVFKY</sequence>
<gene>
    <name evidence="2" type="ORF">AEL95_02375</name>
</gene>
<organism evidence="2 3">
    <name type="scientific">Lactobacillus crispatus</name>
    <dbReference type="NCBI Taxonomy" id="47770"/>
    <lineage>
        <taxon>Bacteria</taxon>
        <taxon>Bacillati</taxon>
        <taxon>Bacillota</taxon>
        <taxon>Bacilli</taxon>
        <taxon>Lactobacillales</taxon>
        <taxon>Lactobacillaceae</taxon>
        <taxon>Lactobacillus</taxon>
    </lineage>
</organism>
<comment type="caution">
    <text evidence="2">The sequence shown here is derived from an EMBL/GenBank/DDBJ whole genome shotgun (WGS) entry which is preliminary data.</text>
</comment>
<keyword evidence="1" id="KW-1277">Toxin-antitoxin system</keyword>
<evidence type="ECO:0000313" key="2">
    <source>
        <dbReference type="EMBL" id="KWU04440.1"/>
    </source>
</evidence>
<protein>
    <recommendedName>
        <fullName evidence="4">Type II toxin-antitoxin system RelE/ParE family toxin</fullName>
    </recommendedName>
</protein>
<name>A0A109DFS1_9LACO</name>
<dbReference type="InterPro" id="IPR035093">
    <property type="entry name" value="RelE/ParE_toxin_dom_sf"/>
</dbReference>
<accession>A0A109DFS1</accession>
<dbReference type="EMBL" id="LJGP01000008">
    <property type="protein sequence ID" value="KWU04440.1"/>
    <property type="molecule type" value="Genomic_DNA"/>
</dbReference>